<reference evidence="2" key="3">
    <citation type="submission" date="2025-09" db="UniProtKB">
        <authorList>
            <consortium name="Ensembl"/>
        </authorList>
    </citation>
    <scope>IDENTIFICATION</scope>
</reference>
<organism evidence="2 3">
    <name type="scientific">Monodelphis domestica</name>
    <name type="common">Gray short-tailed opossum</name>
    <dbReference type="NCBI Taxonomy" id="13616"/>
    <lineage>
        <taxon>Eukaryota</taxon>
        <taxon>Metazoa</taxon>
        <taxon>Chordata</taxon>
        <taxon>Craniata</taxon>
        <taxon>Vertebrata</taxon>
        <taxon>Euteleostomi</taxon>
        <taxon>Mammalia</taxon>
        <taxon>Metatheria</taxon>
        <taxon>Didelphimorphia</taxon>
        <taxon>Didelphidae</taxon>
        <taxon>Monodelphis</taxon>
    </lineage>
</organism>
<dbReference type="SUPFAM" id="SSF58069">
    <property type="entry name" value="Virus ectodomain"/>
    <property type="match status" value="1"/>
</dbReference>
<dbReference type="Pfam" id="PF00429">
    <property type="entry name" value="TLV_coat"/>
    <property type="match status" value="2"/>
</dbReference>
<dbReference type="InParanoid" id="A0A5F8G426"/>
<dbReference type="SUPFAM" id="SSF49830">
    <property type="entry name" value="ENV polyprotein, receptor-binding domain"/>
    <property type="match status" value="1"/>
</dbReference>
<dbReference type="PANTHER" id="PTHR10424">
    <property type="entry name" value="VIRAL ENVELOPE PROTEIN"/>
    <property type="match status" value="1"/>
</dbReference>
<sequence length="362" mass="40876">MGKGGWGGAMLGLVLWGFLEISLPFQVIQYWWVISRTRDGKELIGDRPTWEEKTPQILFDLCNLFGSEWTDPSQTHAQPHRKLYLSEAPVYACPSTGPPSCKSGREFYCAAWGCGTVAQWQQEDPDIILQRERSRAWDIPLDFRNPLSLTIKNPKDKRWLLGWTWGLRLEVRGQDPGIEFTKCNPHWSARTERSLWDWGQEPTPTVSAPGQPFETALKCPHRERSLLTMLTTVFLDLSELEMSVNFLEKSLSSLVEMVLQNRQGLDLLFFKQGGLCVALGESSCFYANHSGIIQESLALLREGPRLMLNPATGTPVFPLVSMANYFDHGCGRTTHISNSGPLDRTLPDQPFYDLYPSASSGY</sequence>
<feature type="transmembrane region" description="Helical" evidence="1">
    <location>
        <begin position="6"/>
        <end position="33"/>
    </location>
</feature>
<name>A0A5F8G426_MONDO</name>
<dbReference type="KEGG" id="mdo:103101254"/>
<dbReference type="InterPro" id="IPR008981">
    <property type="entry name" value="FMuLV_rcpt-bd"/>
</dbReference>
<keyword evidence="1" id="KW-0812">Transmembrane</keyword>
<keyword evidence="1" id="KW-1133">Transmembrane helix</keyword>
<dbReference type="GeneTree" id="ENSGT00690000102286"/>
<dbReference type="Gene3D" id="1.10.287.210">
    <property type="match status" value="1"/>
</dbReference>
<evidence type="ECO:0000256" key="1">
    <source>
        <dbReference type="SAM" id="Phobius"/>
    </source>
</evidence>
<dbReference type="Bgee" id="ENSMODG00000038830">
    <property type="expression patterns" value="Expressed in blood and 8 other cell types or tissues"/>
</dbReference>
<dbReference type="InterPro" id="IPR018154">
    <property type="entry name" value="TLV/ENV_coat_polyprotein"/>
</dbReference>
<dbReference type="Ensembl" id="ENSMODT00000072911.1">
    <property type="protein sequence ID" value="ENSMODP00000042203.1"/>
    <property type="gene ID" value="ENSMODG00000038830.1"/>
</dbReference>
<dbReference type="Gene3D" id="3.90.310.10">
    <property type="entry name" value="ENV polyprotein, receptor-binding domain"/>
    <property type="match status" value="1"/>
</dbReference>
<proteinExistence type="predicted"/>
<accession>A0A5F8G426</accession>
<evidence type="ECO:0000313" key="2">
    <source>
        <dbReference type="Ensembl" id="ENSMODP00000042203.1"/>
    </source>
</evidence>
<dbReference type="Proteomes" id="UP000002280">
    <property type="component" value="Chromosome 2"/>
</dbReference>
<evidence type="ECO:0000313" key="3">
    <source>
        <dbReference type="Proteomes" id="UP000002280"/>
    </source>
</evidence>
<reference evidence="2" key="2">
    <citation type="submission" date="2025-08" db="UniProtKB">
        <authorList>
            <consortium name="Ensembl"/>
        </authorList>
    </citation>
    <scope>IDENTIFICATION</scope>
</reference>
<dbReference type="AlphaFoldDB" id="A0A5F8G426"/>
<dbReference type="PANTHER" id="PTHR10424:SF72">
    <property type="entry name" value="BC035947 PROTEIN-RELATED"/>
    <property type="match status" value="1"/>
</dbReference>
<protein>
    <submittedName>
        <fullName evidence="2">MLV-related proviral Env polyprotein-like</fullName>
    </submittedName>
</protein>
<keyword evidence="1" id="KW-0472">Membrane</keyword>
<keyword evidence="3" id="KW-1185">Reference proteome</keyword>
<dbReference type="CDD" id="cd09851">
    <property type="entry name" value="HTLV-1-like_HR1-HR2"/>
    <property type="match status" value="1"/>
</dbReference>
<reference evidence="2 3" key="1">
    <citation type="journal article" date="2007" name="Nature">
        <title>Genome of the marsupial Monodelphis domestica reveals innovation in non-coding sequences.</title>
        <authorList>
            <person name="Mikkelsen T.S."/>
            <person name="Wakefield M.J."/>
            <person name="Aken B."/>
            <person name="Amemiya C.T."/>
            <person name="Chang J.L."/>
            <person name="Duke S."/>
            <person name="Garber M."/>
            <person name="Gentles A.J."/>
            <person name="Goodstadt L."/>
            <person name="Heger A."/>
            <person name="Jurka J."/>
            <person name="Kamal M."/>
            <person name="Mauceli E."/>
            <person name="Searle S.M."/>
            <person name="Sharpe T."/>
            <person name="Baker M.L."/>
            <person name="Batzer M.A."/>
            <person name="Benos P.V."/>
            <person name="Belov K."/>
            <person name="Clamp M."/>
            <person name="Cook A."/>
            <person name="Cuff J."/>
            <person name="Das R."/>
            <person name="Davidow L."/>
            <person name="Deakin J.E."/>
            <person name="Fazzari M.J."/>
            <person name="Glass J.L."/>
            <person name="Grabherr M."/>
            <person name="Greally J.M."/>
            <person name="Gu W."/>
            <person name="Hore T.A."/>
            <person name="Huttley G.A."/>
            <person name="Kleber M."/>
            <person name="Jirtle R.L."/>
            <person name="Koina E."/>
            <person name="Lee J.T."/>
            <person name="Mahony S."/>
            <person name="Marra M.A."/>
            <person name="Miller R.D."/>
            <person name="Nicholls R.D."/>
            <person name="Oda M."/>
            <person name="Papenfuss A.T."/>
            <person name="Parra Z.E."/>
            <person name="Pollock D.D."/>
            <person name="Ray D.A."/>
            <person name="Schein J.E."/>
            <person name="Speed T.P."/>
            <person name="Thompson K."/>
            <person name="VandeBerg J.L."/>
            <person name="Wade C.M."/>
            <person name="Walker J.A."/>
            <person name="Waters P.D."/>
            <person name="Webber C."/>
            <person name="Weidman J.R."/>
            <person name="Xie X."/>
            <person name="Zody M.C."/>
            <person name="Baldwin J."/>
            <person name="Abdouelleil A."/>
            <person name="Abdulkadir J."/>
            <person name="Abebe A."/>
            <person name="Abera B."/>
            <person name="Abreu J."/>
            <person name="Acer S.C."/>
            <person name="Aftuck L."/>
            <person name="Alexander A."/>
            <person name="An P."/>
            <person name="Anderson E."/>
            <person name="Anderson S."/>
            <person name="Arachi H."/>
            <person name="Azer M."/>
            <person name="Bachantsang P."/>
            <person name="Barry A."/>
            <person name="Bayul T."/>
            <person name="Berlin A."/>
            <person name="Bessette D."/>
            <person name="Bloom T."/>
            <person name="Bloom T."/>
            <person name="Boguslavskiy L."/>
            <person name="Bonnet C."/>
            <person name="Boukhgalter B."/>
            <person name="Bourzgui I."/>
            <person name="Brown A."/>
            <person name="Cahill P."/>
            <person name="Channer S."/>
            <person name="Cheshatsang Y."/>
            <person name="Chuda L."/>
            <person name="Citroen M."/>
            <person name="Collymore A."/>
            <person name="Cooke P."/>
            <person name="Costello M."/>
            <person name="D'Aco K."/>
            <person name="Daza R."/>
            <person name="De Haan G."/>
            <person name="DeGray S."/>
            <person name="DeMaso C."/>
            <person name="Dhargay N."/>
            <person name="Dooley K."/>
            <person name="Dooley E."/>
            <person name="Doricent M."/>
            <person name="Dorje P."/>
            <person name="Dorjee K."/>
            <person name="Dupes A."/>
            <person name="Elong R."/>
            <person name="Falk J."/>
            <person name="Farina A."/>
            <person name="Faro S."/>
            <person name="Ferguson D."/>
            <person name="Fisher S."/>
            <person name="Foley C.D."/>
            <person name="Franke A."/>
            <person name="Friedrich D."/>
            <person name="Gadbois L."/>
            <person name="Gearin G."/>
            <person name="Gearin C.R."/>
            <person name="Giannoukos G."/>
            <person name="Goode T."/>
            <person name="Graham J."/>
            <person name="Grandbois E."/>
            <person name="Grewal S."/>
            <person name="Gyaltsen K."/>
            <person name="Hafez N."/>
            <person name="Hagos B."/>
            <person name="Hall J."/>
            <person name="Henson C."/>
            <person name="Hollinger A."/>
            <person name="Honan T."/>
            <person name="Huard M.D."/>
            <person name="Hughes L."/>
            <person name="Hurhula B."/>
            <person name="Husby M.E."/>
            <person name="Kamat A."/>
            <person name="Kanga B."/>
            <person name="Kashin S."/>
            <person name="Khazanovich D."/>
            <person name="Kisner P."/>
            <person name="Lance K."/>
            <person name="Lara M."/>
            <person name="Lee W."/>
            <person name="Lennon N."/>
            <person name="Letendre F."/>
            <person name="LeVine R."/>
            <person name="Lipovsky A."/>
            <person name="Liu X."/>
            <person name="Liu J."/>
            <person name="Liu S."/>
            <person name="Lokyitsang T."/>
            <person name="Lokyitsang Y."/>
            <person name="Lubonja R."/>
            <person name="Lui A."/>
            <person name="MacDonald P."/>
            <person name="Magnisalis V."/>
            <person name="Maru K."/>
            <person name="Matthews C."/>
            <person name="McCusker W."/>
            <person name="McDonough S."/>
            <person name="Mehta T."/>
            <person name="Meldrim J."/>
            <person name="Meneus L."/>
            <person name="Mihai O."/>
            <person name="Mihalev A."/>
            <person name="Mihova T."/>
            <person name="Mittelman R."/>
            <person name="Mlenga V."/>
            <person name="Montmayeur A."/>
            <person name="Mulrain L."/>
            <person name="Navidi A."/>
            <person name="Naylor J."/>
            <person name="Negash T."/>
            <person name="Nguyen T."/>
            <person name="Nguyen N."/>
            <person name="Nicol R."/>
            <person name="Norbu C."/>
            <person name="Norbu N."/>
            <person name="Novod N."/>
            <person name="O'Neill B."/>
            <person name="Osman S."/>
            <person name="Markiewicz E."/>
            <person name="Oyono O.L."/>
            <person name="Patti C."/>
            <person name="Phunkhang P."/>
            <person name="Pierre F."/>
            <person name="Priest M."/>
            <person name="Raghuraman S."/>
            <person name="Rege F."/>
            <person name="Reyes R."/>
            <person name="Rise C."/>
            <person name="Rogov P."/>
            <person name="Ross K."/>
            <person name="Ryan E."/>
            <person name="Settipalli S."/>
            <person name="Shea T."/>
            <person name="Sherpa N."/>
            <person name="Shi L."/>
            <person name="Shih D."/>
            <person name="Sparrow T."/>
            <person name="Spaulding J."/>
            <person name="Stalker J."/>
            <person name="Stange-Thomann N."/>
            <person name="Stavropoulos S."/>
            <person name="Stone C."/>
            <person name="Strader C."/>
            <person name="Tesfaye S."/>
            <person name="Thomson T."/>
            <person name="Thoulutsang Y."/>
            <person name="Thoulutsang D."/>
            <person name="Topham K."/>
            <person name="Topping I."/>
            <person name="Tsamla T."/>
            <person name="Vassiliev H."/>
            <person name="Vo A."/>
            <person name="Wangchuk T."/>
            <person name="Wangdi T."/>
            <person name="Weiand M."/>
            <person name="Wilkinson J."/>
            <person name="Wilson A."/>
            <person name="Yadav S."/>
            <person name="Young G."/>
            <person name="Yu Q."/>
            <person name="Zembek L."/>
            <person name="Zhong D."/>
            <person name="Zimmer A."/>
            <person name="Zwirko Z."/>
            <person name="Jaffe D.B."/>
            <person name="Alvarez P."/>
            <person name="Brockman W."/>
            <person name="Butler J."/>
            <person name="Chin C."/>
            <person name="Gnerre S."/>
            <person name="MacCallum I."/>
            <person name="Graves J.A."/>
            <person name="Ponting C.P."/>
            <person name="Breen M."/>
            <person name="Samollow P.B."/>
            <person name="Lander E.S."/>
            <person name="Lindblad-Toh K."/>
        </authorList>
    </citation>
    <scope>NUCLEOTIDE SEQUENCE [LARGE SCALE GENOMIC DNA]</scope>
</reference>